<dbReference type="InterPro" id="IPR015590">
    <property type="entry name" value="Aldehyde_DH_dom"/>
</dbReference>
<dbReference type="CDD" id="cd07125">
    <property type="entry name" value="ALDH_PutA-P5CDH"/>
    <property type="match status" value="1"/>
</dbReference>
<dbReference type="InterPro" id="IPR050485">
    <property type="entry name" value="Proline_metab_enzyme"/>
</dbReference>
<dbReference type="Gene3D" id="3.40.605.10">
    <property type="entry name" value="Aldehyde Dehydrogenase, Chain A, domain 1"/>
    <property type="match status" value="1"/>
</dbReference>
<dbReference type="GO" id="GO:0003700">
    <property type="term" value="F:DNA-binding transcription factor activity"/>
    <property type="evidence" value="ECO:0007669"/>
    <property type="project" value="InterPro"/>
</dbReference>
<dbReference type="SUPFAM" id="SSF53720">
    <property type="entry name" value="ALDH-like"/>
    <property type="match status" value="2"/>
</dbReference>
<evidence type="ECO:0000256" key="1">
    <source>
        <dbReference type="ARBA" id="ARBA00004786"/>
    </source>
</evidence>
<comment type="pathway">
    <text evidence="5">Amino-acid degradation; L-proline degradation into L-glutamate; L-glutamate from L-proline: step 1/2.</text>
</comment>
<evidence type="ECO:0000259" key="7">
    <source>
        <dbReference type="Pfam" id="PF00171"/>
    </source>
</evidence>
<dbReference type="EC" id="1.2.1.88" evidence="5"/>
<dbReference type="Gene3D" id="3.40.309.10">
    <property type="entry name" value="Aldehyde Dehydrogenase, Chain A, domain 2"/>
    <property type="match status" value="1"/>
</dbReference>
<dbReference type="Proteomes" id="UP000315889">
    <property type="component" value="Unassembled WGS sequence"/>
</dbReference>
<dbReference type="AlphaFoldDB" id="A0A520MDF7"/>
<feature type="domain" description="Proline dehydrogenase PutA" evidence="9">
    <location>
        <begin position="60"/>
        <end position="173"/>
    </location>
</feature>
<dbReference type="Pfam" id="PF00171">
    <property type="entry name" value="Aldedh"/>
    <property type="match status" value="1"/>
</dbReference>
<dbReference type="InterPro" id="IPR025703">
    <property type="entry name" value="Bifunct_PutA"/>
</dbReference>
<evidence type="ECO:0000256" key="6">
    <source>
        <dbReference type="PIRSR" id="PIRSR000197-1"/>
    </source>
</evidence>
<evidence type="ECO:0000259" key="8">
    <source>
        <dbReference type="Pfam" id="PF01619"/>
    </source>
</evidence>
<dbReference type="InterPro" id="IPR005933">
    <property type="entry name" value="PutA_C"/>
</dbReference>
<dbReference type="GO" id="GO:0003677">
    <property type="term" value="F:DNA binding"/>
    <property type="evidence" value="ECO:0007669"/>
    <property type="project" value="UniProtKB-KW"/>
</dbReference>
<organism evidence="10 11">
    <name type="scientific">SAR92 clade bacterium</name>
    <dbReference type="NCBI Taxonomy" id="2315479"/>
    <lineage>
        <taxon>Bacteria</taxon>
        <taxon>Pseudomonadati</taxon>
        <taxon>Pseudomonadota</taxon>
        <taxon>Gammaproteobacteria</taxon>
        <taxon>Cellvibrionales</taxon>
        <taxon>Porticoccaceae</taxon>
        <taxon>SAR92 clade</taxon>
    </lineage>
</organism>
<feature type="active site" evidence="6">
    <location>
        <position position="823"/>
    </location>
</feature>
<dbReference type="NCBIfam" id="TIGR01238">
    <property type="entry name" value="D1pyr5carbox3"/>
    <property type="match status" value="1"/>
</dbReference>
<keyword evidence="5" id="KW-0805">Transcription regulation</keyword>
<dbReference type="GO" id="GO:0009898">
    <property type="term" value="C:cytoplasmic side of plasma membrane"/>
    <property type="evidence" value="ECO:0007669"/>
    <property type="project" value="TreeGrafter"/>
</dbReference>
<dbReference type="GO" id="GO:0010133">
    <property type="term" value="P:L-proline catabolic process to L-glutamate"/>
    <property type="evidence" value="ECO:0007669"/>
    <property type="project" value="UniProtKB-UniRule"/>
</dbReference>
<dbReference type="SUPFAM" id="SSF81935">
    <property type="entry name" value="N-terminal domain of bifunctional PutA protein"/>
    <property type="match status" value="1"/>
</dbReference>
<proteinExistence type="inferred from homology"/>
<evidence type="ECO:0000313" key="10">
    <source>
        <dbReference type="EMBL" id="RZO19239.1"/>
    </source>
</evidence>
<protein>
    <recommendedName>
        <fullName evidence="5">Bifunctional protein PutA</fullName>
    </recommendedName>
    <domain>
        <recommendedName>
            <fullName evidence="5">Proline dehydrogenase</fullName>
            <ecNumber evidence="5">1.5.5.2</ecNumber>
        </recommendedName>
        <alternativeName>
            <fullName evidence="5">Proline oxidase</fullName>
        </alternativeName>
    </domain>
    <domain>
        <recommendedName>
            <fullName evidence="5">Delta-1-pyrroline-5-carboxylate dehydrogenase</fullName>
            <shortName evidence="5">P5C dehydrogenase</shortName>
            <ecNumber evidence="5">1.2.1.88</ecNumber>
        </recommendedName>
        <alternativeName>
            <fullName evidence="5">L-glutamate gamma-semialdehyde dehydrogenase</fullName>
        </alternativeName>
    </domain>
</protein>
<evidence type="ECO:0000256" key="5">
    <source>
        <dbReference type="PIRNR" id="PIRNR000197"/>
    </source>
</evidence>
<dbReference type="FunFam" id="3.40.309.10:FF:000005">
    <property type="entry name" value="1-pyrroline-5-carboxylate dehydrogenase 1"/>
    <property type="match status" value="1"/>
</dbReference>
<keyword evidence="5" id="KW-0642">Proline metabolism</keyword>
<dbReference type="PROSITE" id="PS00070">
    <property type="entry name" value="ALDEHYDE_DEHYDR_CYS"/>
    <property type="match status" value="1"/>
</dbReference>
<comment type="pathway">
    <text evidence="1 5">Amino-acid degradation; L-proline degradation into L-glutamate; L-glutamate from L-proline: step 2/2.</text>
</comment>
<dbReference type="InterPro" id="IPR016160">
    <property type="entry name" value="Ald_DH_CS_CYS"/>
</dbReference>
<dbReference type="Pfam" id="PF01619">
    <property type="entry name" value="Pro_dh"/>
    <property type="match status" value="1"/>
</dbReference>
<comment type="catalytic activity">
    <reaction evidence="5">
        <text>L-proline + a quinone = (S)-1-pyrroline-5-carboxylate + a quinol + H(+)</text>
        <dbReference type="Rhea" id="RHEA:23784"/>
        <dbReference type="ChEBI" id="CHEBI:15378"/>
        <dbReference type="ChEBI" id="CHEBI:17388"/>
        <dbReference type="ChEBI" id="CHEBI:24646"/>
        <dbReference type="ChEBI" id="CHEBI:60039"/>
        <dbReference type="ChEBI" id="CHEBI:132124"/>
        <dbReference type="EC" id="1.5.5.2"/>
    </reaction>
</comment>
<comment type="function">
    <text evidence="5">Oxidizes proline to glutamate for use as a carbon and nitrogen source.</text>
</comment>
<evidence type="ECO:0000313" key="11">
    <source>
        <dbReference type="Proteomes" id="UP000315889"/>
    </source>
</evidence>
<gene>
    <name evidence="10" type="primary">putA</name>
    <name evidence="10" type="ORF">EVB03_08550</name>
</gene>
<comment type="caution">
    <text evidence="10">The sequence shown here is derived from an EMBL/GenBank/DDBJ whole genome shotgun (WGS) entry which is preliminary data.</text>
</comment>
<keyword evidence="5" id="KW-0238">DNA-binding</keyword>
<keyword evidence="2 5" id="KW-0560">Oxidoreductase</keyword>
<dbReference type="PANTHER" id="PTHR42862">
    <property type="entry name" value="DELTA-1-PYRROLINE-5-CARBOXYLATE DEHYDROGENASE 1, ISOFORM A-RELATED"/>
    <property type="match status" value="1"/>
</dbReference>
<feature type="domain" description="Aldehyde dehydrogenase" evidence="7">
    <location>
        <begin position="570"/>
        <end position="1015"/>
    </location>
</feature>
<comment type="catalytic activity">
    <reaction evidence="4 5">
        <text>L-glutamate 5-semialdehyde + NAD(+) + H2O = L-glutamate + NADH + 2 H(+)</text>
        <dbReference type="Rhea" id="RHEA:30235"/>
        <dbReference type="ChEBI" id="CHEBI:15377"/>
        <dbReference type="ChEBI" id="CHEBI:15378"/>
        <dbReference type="ChEBI" id="CHEBI:29985"/>
        <dbReference type="ChEBI" id="CHEBI:57540"/>
        <dbReference type="ChEBI" id="CHEBI:57945"/>
        <dbReference type="ChEBI" id="CHEBI:58066"/>
        <dbReference type="EC" id="1.2.1.88"/>
    </reaction>
</comment>
<sequence length="1251" mass="137831">MKLSALRQQIRQKEHQGEHECVAQLLHSNPLSTEARERVLKASQQLVTECRNEKNSDGTLDAFLLEFGLANDEGVALMCLAEALLRVPDDLTADRLIAEKIQGGKWSDHRGQSESLFVNASTWGLMLTGHMVSLDSDITTETDTWLKRLTARIGEPVIRSAVMQAMRIMGGQYVLGRSIQEGIKQGIKHNGPKAKFSFDMLGEGARTEAGAEAYFQAYSSAIEQIGISNGGSQESINHADGISVKLSALHSRYYFAQYQRVMDELLARIKALCLQAKKYNIGLSIDAEESYRLDISLSIFEALASDFDLEGWQGLGFVLQAYQKRAPDTAKWLVKLAQNTKRRLMVRLVKGAYWDAEIKHAQEFGLKSYPVFTRKSNTDLCYQHCAELLLAAPEAIFPQFATHNAYTTMIILELAGNKDFEFQRLHGMGHSLYRQLTKKYPDRTIPVRIYAPIGNHKDLLPYLVRRLLENGANSSFVNRFLDKKTPVEELLSDTRNEVMETFPYEHKMIPVPELLFETANESRKNSKGIDLDSPLDTEELLAIVQKKSSDFFVAHSLIDGINTGIALQDHFSPADNNHLLGHYSTVEQEDILQAVESAYSAQPHWDLLGHLNRADILDTVANYMEQETAEMISIIASEAGRTLNDGLSEVREAIDFCRYYALQSRKMPQEKEANYSGRGVFLCISPWNFPLAIFTGQIAAALASGNSVIAKPAMQTPMIANYAVKLFHRAGVPSNVLQLLLGSGSKIGNLLISDARISGIAFTGSTATALRINYQLAQRAGAPVPFIAETGGQNCMVVDSTALPEQVVDDVITSAFLSAGQRCSALRVLYIQDNIADNVLTMLKGAMDSMRVGDPRLLSSDLGPVIDSGAAAELHEHIERMNKEATLIAKVQLGPNCKNGSFVAPHVFELQSINQLHDEVFGPILHVIRYSAKNLVEVIHQINETGYGLTLGVHSRIEAFAETVFRNTIAGNTYINRNTVGAVVGVNPFGGRGLSGTGPKAGGPNYLYRFSNASTIGDQSNTTFAFNHDSKPLSPQLSDSVQRAKTAMAKWTHTSIQERVNMVLKVGEVITETSLETLVKDKLSHPLDLPGPTGESNQLSLHGRGVMILIIRDEDPAMPITLQIASALLCGCSLLICAGMHHHQMVIDVLSHYKMLGLPTSMLQTVALDDSASLIQHPDIAGVIANSFGANSTALRQEMAKRPGSIIPLIEWPKINADYNYHWLLGFLSERTRTENLVARGGNTQLFNLSE</sequence>
<evidence type="ECO:0000259" key="9">
    <source>
        <dbReference type="Pfam" id="PF14850"/>
    </source>
</evidence>
<accession>A0A520MDF7</accession>
<dbReference type="InterPro" id="IPR024082">
    <property type="entry name" value="PRODH_PutA_dom_II"/>
</dbReference>
<dbReference type="InterPro" id="IPR016161">
    <property type="entry name" value="Ald_DH/histidinol_DH"/>
</dbReference>
<dbReference type="Gene3D" id="3.20.20.220">
    <property type="match status" value="1"/>
</dbReference>
<dbReference type="SUPFAM" id="SSF51730">
    <property type="entry name" value="FAD-linked oxidoreductase"/>
    <property type="match status" value="1"/>
</dbReference>
<keyword evidence="5" id="KW-0285">Flavoprotein</keyword>
<name>A0A520MDF7_9GAMM</name>
<dbReference type="InterPro" id="IPR029041">
    <property type="entry name" value="FAD-linked_oxidoreductase-like"/>
</dbReference>
<evidence type="ECO:0000256" key="2">
    <source>
        <dbReference type="ARBA" id="ARBA00023002"/>
    </source>
</evidence>
<dbReference type="InterPro" id="IPR016163">
    <property type="entry name" value="Ald_DH_C"/>
</dbReference>
<dbReference type="EMBL" id="SHBP01000015">
    <property type="protein sequence ID" value="RZO19239.1"/>
    <property type="molecule type" value="Genomic_DNA"/>
</dbReference>
<dbReference type="InterPro" id="IPR002872">
    <property type="entry name" value="Proline_DH_dom"/>
</dbReference>
<dbReference type="Gene3D" id="1.20.5.460">
    <property type="entry name" value="Single helix bin"/>
    <property type="match status" value="1"/>
</dbReference>
<comment type="cofactor">
    <cofactor evidence="5">
        <name>FAD</name>
        <dbReference type="ChEBI" id="CHEBI:57692"/>
    </cofactor>
</comment>
<feature type="active site" evidence="6">
    <location>
        <position position="789"/>
    </location>
</feature>
<dbReference type="PANTHER" id="PTHR42862:SF1">
    <property type="entry name" value="DELTA-1-PYRROLINE-5-CARBOXYLATE DEHYDROGENASE 2, ISOFORM A-RELATED"/>
    <property type="match status" value="1"/>
</dbReference>
<feature type="domain" description="Proline dehydrogenase" evidence="8">
    <location>
        <begin position="191"/>
        <end position="479"/>
    </location>
</feature>
<dbReference type="InterPro" id="IPR024089">
    <property type="entry name" value="PRODH_PutA_dom_I/II"/>
</dbReference>
<dbReference type="GO" id="GO:0004657">
    <property type="term" value="F:proline dehydrogenase activity"/>
    <property type="evidence" value="ECO:0007669"/>
    <property type="project" value="UniProtKB-UniRule"/>
</dbReference>
<keyword evidence="5" id="KW-0678">Repressor</keyword>
<comment type="similarity">
    <text evidence="5">In the N-terminal section; belongs to the proline dehydrogenase family.</text>
</comment>
<dbReference type="PIRSF" id="PIRSF000197">
    <property type="entry name" value="Bifunct_PutA"/>
    <property type="match status" value="1"/>
</dbReference>
<dbReference type="Pfam" id="PF14850">
    <property type="entry name" value="Pro_dh-DNA_bdg"/>
    <property type="match status" value="1"/>
</dbReference>
<dbReference type="UniPathway" id="UPA00261">
    <property type="reaction ID" value="UER00373"/>
</dbReference>
<evidence type="ECO:0000256" key="4">
    <source>
        <dbReference type="ARBA" id="ARBA00048142"/>
    </source>
</evidence>
<evidence type="ECO:0000256" key="3">
    <source>
        <dbReference type="ARBA" id="ARBA00023027"/>
    </source>
</evidence>
<dbReference type="InterPro" id="IPR016162">
    <property type="entry name" value="Ald_DH_N"/>
</dbReference>
<comment type="similarity">
    <text evidence="5">In the C-terminal section; belongs to the aldehyde dehydrogenase family.</text>
</comment>
<dbReference type="EC" id="1.5.5.2" evidence="5"/>
<reference evidence="10 11" key="1">
    <citation type="submission" date="2019-02" db="EMBL/GenBank/DDBJ databases">
        <title>Prokaryotic population dynamics and viral predation in marine succession experiment using metagenomics: the confinement effect.</title>
        <authorList>
            <person name="Haro-Moreno J.M."/>
            <person name="Rodriguez-Valera F."/>
            <person name="Lopez-Perez M."/>
        </authorList>
    </citation>
    <scope>NUCLEOTIDE SEQUENCE [LARGE SCALE GENOMIC DNA]</scope>
    <source>
        <strain evidence="10">MED-G170</strain>
    </source>
</reference>
<dbReference type="NCBIfam" id="NF008869">
    <property type="entry name" value="PRK11904.1"/>
    <property type="match status" value="1"/>
</dbReference>
<keyword evidence="5" id="KW-0274">FAD</keyword>
<keyword evidence="5" id="KW-0804">Transcription</keyword>
<keyword evidence="3 5" id="KW-0520">NAD</keyword>
<dbReference type="GO" id="GO:0003842">
    <property type="term" value="F:L-glutamate gamma-semialdehyde dehydrogenase activity"/>
    <property type="evidence" value="ECO:0007669"/>
    <property type="project" value="UniProtKB-UniRule"/>
</dbReference>